<gene>
    <name evidence="2" type="primary">HCFC1R1</name>
    <name evidence="2" type="ORF">OS493_004130</name>
</gene>
<name>A0A9X0D6X6_9CNID</name>
<feature type="region of interest" description="Disordered" evidence="1">
    <location>
        <begin position="179"/>
        <end position="217"/>
    </location>
</feature>
<reference evidence="2" key="1">
    <citation type="submission" date="2023-01" db="EMBL/GenBank/DDBJ databases">
        <title>Genome assembly of the deep-sea coral Lophelia pertusa.</title>
        <authorList>
            <person name="Herrera S."/>
            <person name="Cordes E."/>
        </authorList>
    </citation>
    <scope>NUCLEOTIDE SEQUENCE</scope>
    <source>
        <strain evidence="2">USNM1676648</strain>
        <tissue evidence="2">Polyp</tissue>
    </source>
</reference>
<protein>
    <submittedName>
        <fullName evidence="2">HCF-1 beta-propeller-interacting protein</fullName>
    </submittedName>
</protein>
<organism evidence="2 3">
    <name type="scientific">Desmophyllum pertusum</name>
    <dbReference type="NCBI Taxonomy" id="174260"/>
    <lineage>
        <taxon>Eukaryota</taxon>
        <taxon>Metazoa</taxon>
        <taxon>Cnidaria</taxon>
        <taxon>Anthozoa</taxon>
        <taxon>Hexacorallia</taxon>
        <taxon>Scleractinia</taxon>
        <taxon>Caryophylliina</taxon>
        <taxon>Caryophylliidae</taxon>
        <taxon>Desmophyllum</taxon>
    </lineage>
</organism>
<comment type="caution">
    <text evidence="2">The sequence shown here is derived from an EMBL/GenBank/DDBJ whole genome shotgun (WGS) entry which is preliminary data.</text>
</comment>
<feature type="region of interest" description="Disordered" evidence="1">
    <location>
        <begin position="81"/>
        <end position="160"/>
    </location>
</feature>
<feature type="region of interest" description="Disordered" evidence="1">
    <location>
        <begin position="1"/>
        <end position="62"/>
    </location>
</feature>
<dbReference type="AlphaFoldDB" id="A0A9X0D6X6"/>
<feature type="compositionally biased region" description="Acidic residues" evidence="1">
    <location>
        <begin position="264"/>
        <end position="276"/>
    </location>
</feature>
<dbReference type="OrthoDB" id="10022757at2759"/>
<keyword evidence="3" id="KW-1185">Reference proteome</keyword>
<dbReference type="InterPro" id="IPR029195">
    <property type="entry name" value="HCFC1R1"/>
</dbReference>
<sequence>MDNNNSIPYGAISWDNEDSLPPTNQRREAQGVPSLRPPNSTGSNGLRYSLRGPHFPPPQQRLEGVGISRNLELANRLQQGEIPQSNFQQPNSSSSPPYERYFSLRPSRSTSHVQMHTSLESQSSNSNLNNESQTLSNLYTNPSPGSSSNTPGTLASVSQHPNFSATSVHFENAYNNNVEMSQGLTSGGSHERLHASRTKRKSSLSESDEGQDGPSNKQFLSEERMAARMHNLRISNDHSYPVNIMQRFMDHFSARQAAGSSESQIDDDDDEFENADETQGRLNNFPVFVLSDHVKDAVSKTDSIIPEAIFNQLTKPCLAVVPWKGPDDRFSFSTGSKPNDQVLSLEISHTVPIKFPK</sequence>
<dbReference type="PANTHER" id="PTHR16246">
    <property type="entry name" value="HOST CELL FACTOR C1 REGULATOR 1"/>
    <property type="match status" value="1"/>
</dbReference>
<accession>A0A9X0D6X6</accession>
<dbReference type="EMBL" id="MU825874">
    <property type="protein sequence ID" value="KAJ7387164.1"/>
    <property type="molecule type" value="Genomic_DNA"/>
</dbReference>
<evidence type="ECO:0000313" key="2">
    <source>
        <dbReference type="EMBL" id="KAJ7387164.1"/>
    </source>
</evidence>
<dbReference type="Proteomes" id="UP001163046">
    <property type="component" value="Unassembled WGS sequence"/>
</dbReference>
<feature type="compositionally biased region" description="Low complexity" evidence="1">
    <location>
        <begin position="117"/>
        <end position="153"/>
    </location>
</feature>
<evidence type="ECO:0000256" key="1">
    <source>
        <dbReference type="SAM" id="MobiDB-lite"/>
    </source>
</evidence>
<proteinExistence type="predicted"/>
<feature type="region of interest" description="Disordered" evidence="1">
    <location>
        <begin position="255"/>
        <end position="276"/>
    </location>
</feature>
<feature type="compositionally biased region" description="Polar residues" evidence="1">
    <location>
        <begin position="106"/>
        <end position="116"/>
    </location>
</feature>
<feature type="compositionally biased region" description="Polar residues" evidence="1">
    <location>
        <begin position="37"/>
        <end position="46"/>
    </location>
</feature>
<dbReference type="InterPro" id="IPR031630">
    <property type="entry name" value="CCDC117"/>
</dbReference>
<evidence type="ECO:0000313" key="3">
    <source>
        <dbReference type="Proteomes" id="UP001163046"/>
    </source>
</evidence>
<dbReference type="PANTHER" id="PTHR16246:SF2">
    <property type="entry name" value="HOST CELL FACTOR C1 REGULATOR 1"/>
    <property type="match status" value="1"/>
</dbReference>
<feature type="compositionally biased region" description="Polar residues" evidence="1">
    <location>
        <begin position="179"/>
        <end position="188"/>
    </location>
</feature>
<dbReference type="Pfam" id="PF15810">
    <property type="entry name" value="CCDC117"/>
    <property type="match status" value="1"/>
</dbReference>
<feature type="compositionally biased region" description="Low complexity" evidence="1">
    <location>
        <begin position="83"/>
        <end position="97"/>
    </location>
</feature>